<keyword evidence="9 13" id="KW-0328">Glycosyltransferase</keyword>
<dbReference type="FunFam" id="3.40.50.2020:FF:000004">
    <property type="entry name" value="Adenine phosphoribosyltransferase"/>
    <property type="match status" value="1"/>
</dbReference>
<dbReference type="EMBL" id="CABL01000005">
    <property type="protein sequence ID" value="CBH75161.1"/>
    <property type="molecule type" value="Genomic_DNA"/>
</dbReference>
<dbReference type="GO" id="GO:0005737">
    <property type="term" value="C:cytoplasm"/>
    <property type="evidence" value="ECO:0007669"/>
    <property type="project" value="UniProtKB-SubCell"/>
</dbReference>
<keyword evidence="11" id="KW-0660">Purine salvage</keyword>
<comment type="similarity">
    <text evidence="5">Belongs to the purine/pyrimidine phosphoribosyltransferase family.</text>
</comment>
<comment type="pathway">
    <text evidence="4">Purine metabolism; AMP biosynthesis via salvage pathway; AMP from adenine: step 1/1.</text>
</comment>
<dbReference type="NCBIfam" id="NF002634">
    <property type="entry name" value="PRK02304.1-3"/>
    <property type="match status" value="1"/>
</dbReference>
<dbReference type="InterPro" id="IPR000836">
    <property type="entry name" value="PRTase_dom"/>
</dbReference>
<dbReference type="Gene3D" id="3.40.50.2020">
    <property type="match status" value="1"/>
</dbReference>
<comment type="caution">
    <text evidence="13">The sequence shown here is derived from an EMBL/GenBank/DDBJ whole genome shotgun (WGS) entry which is preliminary data.</text>
</comment>
<dbReference type="GO" id="GO:0016208">
    <property type="term" value="F:AMP binding"/>
    <property type="evidence" value="ECO:0007669"/>
    <property type="project" value="TreeGrafter"/>
</dbReference>
<evidence type="ECO:0000256" key="5">
    <source>
        <dbReference type="ARBA" id="ARBA00008391"/>
    </source>
</evidence>
<evidence type="ECO:0000313" key="13">
    <source>
        <dbReference type="EMBL" id="CBH75161.1"/>
    </source>
</evidence>
<evidence type="ECO:0000256" key="1">
    <source>
        <dbReference type="ARBA" id="ARBA00000868"/>
    </source>
</evidence>
<evidence type="ECO:0000256" key="9">
    <source>
        <dbReference type="ARBA" id="ARBA00022676"/>
    </source>
</evidence>
<evidence type="ECO:0000256" key="3">
    <source>
        <dbReference type="ARBA" id="ARBA00004496"/>
    </source>
</evidence>
<dbReference type="NCBIfam" id="TIGR01090">
    <property type="entry name" value="apt"/>
    <property type="match status" value="1"/>
</dbReference>
<dbReference type="Pfam" id="PF00156">
    <property type="entry name" value="Pribosyltran"/>
    <property type="match status" value="1"/>
</dbReference>
<sequence>MSIEEYIRAIPDFPIPGILFRDITPLLGDAKGFKEAIDLFVERFRDSKIDYVVGVEARGYMLGAPLAYAIGAGFVPVRKPGKLPFSKLAESYALEYGTNSLEIHADALHAGHRVVVVDDLLATGGTAAATKRLIERLGAEIVAFSFLIELEALNGRASLVGHDVVSFLRYP</sequence>
<dbReference type="UniPathway" id="UPA00588">
    <property type="reaction ID" value="UER00646"/>
</dbReference>
<comment type="catalytic activity">
    <reaction evidence="1">
        <text>AMP + diphosphate = 5-phospho-alpha-D-ribose 1-diphosphate + adenine</text>
        <dbReference type="Rhea" id="RHEA:16609"/>
        <dbReference type="ChEBI" id="CHEBI:16708"/>
        <dbReference type="ChEBI" id="CHEBI:33019"/>
        <dbReference type="ChEBI" id="CHEBI:58017"/>
        <dbReference type="ChEBI" id="CHEBI:456215"/>
        <dbReference type="EC" id="2.4.2.7"/>
    </reaction>
</comment>
<dbReference type="GO" id="GO:0044209">
    <property type="term" value="P:AMP salvage"/>
    <property type="evidence" value="ECO:0007669"/>
    <property type="project" value="UniProtKB-UniPathway"/>
</dbReference>
<organism evidence="13">
    <name type="scientific">mine drainage metagenome</name>
    <dbReference type="NCBI Taxonomy" id="410659"/>
    <lineage>
        <taxon>unclassified sequences</taxon>
        <taxon>metagenomes</taxon>
        <taxon>ecological metagenomes</taxon>
    </lineage>
</organism>
<dbReference type="CDD" id="cd06223">
    <property type="entry name" value="PRTases_typeI"/>
    <property type="match status" value="1"/>
</dbReference>
<dbReference type="PANTHER" id="PTHR32315:SF3">
    <property type="entry name" value="ADENINE PHOSPHORIBOSYLTRANSFERASE"/>
    <property type="match status" value="1"/>
</dbReference>
<evidence type="ECO:0000256" key="4">
    <source>
        <dbReference type="ARBA" id="ARBA00004659"/>
    </source>
</evidence>
<evidence type="ECO:0000259" key="12">
    <source>
        <dbReference type="Pfam" id="PF00156"/>
    </source>
</evidence>
<dbReference type="GO" id="GO:0006168">
    <property type="term" value="P:adenine salvage"/>
    <property type="evidence" value="ECO:0007669"/>
    <property type="project" value="InterPro"/>
</dbReference>
<dbReference type="InterPro" id="IPR029057">
    <property type="entry name" value="PRTase-like"/>
</dbReference>
<gene>
    <name evidence="13" type="primary">apt</name>
    <name evidence="13" type="ORF">CARN1_0336</name>
</gene>
<protein>
    <recommendedName>
        <fullName evidence="7">adenine phosphoribosyltransferase</fullName>
        <ecNumber evidence="7">2.4.2.7</ecNumber>
    </recommendedName>
</protein>
<evidence type="ECO:0000256" key="7">
    <source>
        <dbReference type="ARBA" id="ARBA00011893"/>
    </source>
</evidence>
<evidence type="ECO:0000256" key="2">
    <source>
        <dbReference type="ARBA" id="ARBA00003968"/>
    </source>
</evidence>
<dbReference type="InterPro" id="IPR050054">
    <property type="entry name" value="UPRTase/APRTase"/>
</dbReference>
<reference evidence="13" key="1">
    <citation type="submission" date="2009-10" db="EMBL/GenBank/DDBJ databases">
        <title>Diversity of trophic interactions inside an arsenic-rich microbial ecosystem.</title>
        <authorList>
            <person name="Bertin P.N."/>
            <person name="Heinrich-Salmeron A."/>
            <person name="Pelletier E."/>
            <person name="Goulhen-Chollet F."/>
            <person name="Arsene-Ploetze F."/>
            <person name="Gallien S."/>
            <person name="Calteau A."/>
            <person name="Vallenet D."/>
            <person name="Casiot C."/>
            <person name="Chane-Woon-Ming B."/>
            <person name="Giloteaux L."/>
            <person name="Barakat M."/>
            <person name="Bonnefoy V."/>
            <person name="Bruneel O."/>
            <person name="Chandler M."/>
            <person name="Cleiss J."/>
            <person name="Duran R."/>
            <person name="Elbaz-Poulichet F."/>
            <person name="Fonknechten N."/>
            <person name="Lauga B."/>
            <person name="Mornico D."/>
            <person name="Ortet P."/>
            <person name="Schaeffer C."/>
            <person name="Siguier P."/>
            <person name="Alexander Thil Smith A."/>
            <person name="Van Dorsselaer A."/>
            <person name="Weissenbach J."/>
            <person name="Medigue C."/>
            <person name="Le Paslier D."/>
        </authorList>
    </citation>
    <scope>NUCLEOTIDE SEQUENCE</scope>
</reference>
<dbReference type="AlphaFoldDB" id="E6PFC5"/>
<dbReference type="GO" id="GO:0003999">
    <property type="term" value="F:adenine phosphoribosyltransferase activity"/>
    <property type="evidence" value="ECO:0007669"/>
    <property type="project" value="UniProtKB-EC"/>
</dbReference>
<evidence type="ECO:0000256" key="11">
    <source>
        <dbReference type="ARBA" id="ARBA00022726"/>
    </source>
</evidence>
<proteinExistence type="inferred from homology"/>
<evidence type="ECO:0000256" key="10">
    <source>
        <dbReference type="ARBA" id="ARBA00022679"/>
    </source>
</evidence>
<dbReference type="HAMAP" id="MF_00004">
    <property type="entry name" value="Aden_phosphoribosyltr"/>
    <property type="match status" value="1"/>
</dbReference>
<evidence type="ECO:0000256" key="8">
    <source>
        <dbReference type="ARBA" id="ARBA00022490"/>
    </source>
</evidence>
<dbReference type="PANTHER" id="PTHR32315">
    <property type="entry name" value="ADENINE PHOSPHORIBOSYLTRANSFERASE"/>
    <property type="match status" value="1"/>
</dbReference>
<comment type="subunit">
    <text evidence="6">Homodimer.</text>
</comment>
<dbReference type="EC" id="2.4.2.7" evidence="7"/>
<accession>E6PFC5</accession>
<dbReference type="GO" id="GO:0002055">
    <property type="term" value="F:adenine binding"/>
    <property type="evidence" value="ECO:0007669"/>
    <property type="project" value="TreeGrafter"/>
</dbReference>
<dbReference type="SUPFAM" id="SSF53271">
    <property type="entry name" value="PRTase-like"/>
    <property type="match status" value="1"/>
</dbReference>
<dbReference type="InterPro" id="IPR005764">
    <property type="entry name" value="Ade_phspho_trans"/>
</dbReference>
<keyword evidence="8" id="KW-0963">Cytoplasm</keyword>
<comment type="function">
    <text evidence="2">Catalyzes a salvage reaction resulting in the formation of AMP, that is energically less costly than de novo synthesis.</text>
</comment>
<comment type="subcellular location">
    <subcellularLocation>
        <location evidence="3">Cytoplasm</location>
    </subcellularLocation>
</comment>
<dbReference type="NCBIfam" id="NF002636">
    <property type="entry name" value="PRK02304.1-5"/>
    <property type="match status" value="1"/>
</dbReference>
<evidence type="ECO:0000256" key="6">
    <source>
        <dbReference type="ARBA" id="ARBA00011738"/>
    </source>
</evidence>
<name>E6PFC5_9ZZZZ</name>
<feature type="domain" description="Phosphoribosyltransferase" evidence="12">
    <location>
        <begin position="33"/>
        <end position="148"/>
    </location>
</feature>
<keyword evidence="10 13" id="KW-0808">Transferase</keyword>
<dbReference type="GO" id="GO:0006166">
    <property type="term" value="P:purine ribonucleoside salvage"/>
    <property type="evidence" value="ECO:0007669"/>
    <property type="project" value="UniProtKB-KW"/>
</dbReference>